<evidence type="ECO:0000313" key="1">
    <source>
        <dbReference type="EMBL" id="KAF7258357.1"/>
    </source>
</evidence>
<proteinExistence type="predicted"/>
<comment type="caution">
    <text evidence="1">The sequence shown here is derived from an EMBL/GenBank/DDBJ whole genome shotgun (WGS) entry which is preliminary data.</text>
</comment>
<organism evidence="1 2">
    <name type="scientific">Paragonimus skrjabini miyazakii</name>
    <dbReference type="NCBI Taxonomy" id="59628"/>
    <lineage>
        <taxon>Eukaryota</taxon>
        <taxon>Metazoa</taxon>
        <taxon>Spiralia</taxon>
        <taxon>Lophotrochozoa</taxon>
        <taxon>Platyhelminthes</taxon>
        <taxon>Trematoda</taxon>
        <taxon>Digenea</taxon>
        <taxon>Plagiorchiida</taxon>
        <taxon>Troglotremata</taxon>
        <taxon>Troglotrematidae</taxon>
        <taxon>Paragonimus</taxon>
    </lineage>
</organism>
<dbReference type="AlphaFoldDB" id="A0A8S9Z5F1"/>
<keyword evidence="2" id="KW-1185">Reference proteome</keyword>
<sequence>MRLQHAGNNDMQLLSQSHGIHNKSVIQTAVFDYSRQAFTVT</sequence>
<dbReference type="EMBL" id="JTDE01001776">
    <property type="protein sequence ID" value="KAF7258357.1"/>
    <property type="molecule type" value="Genomic_DNA"/>
</dbReference>
<reference evidence="1" key="1">
    <citation type="submission" date="2019-07" db="EMBL/GenBank/DDBJ databases">
        <title>Annotation for the trematode Paragonimus miyazaki's.</title>
        <authorList>
            <person name="Choi Y.-J."/>
        </authorList>
    </citation>
    <scope>NUCLEOTIDE SEQUENCE</scope>
    <source>
        <strain evidence="1">Japan</strain>
    </source>
</reference>
<name>A0A8S9Z5F1_9TREM</name>
<protein>
    <submittedName>
        <fullName evidence="1">Uncharacterized protein</fullName>
    </submittedName>
</protein>
<evidence type="ECO:0000313" key="2">
    <source>
        <dbReference type="Proteomes" id="UP000822476"/>
    </source>
</evidence>
<dbReference type="Proteomes" id="UP000822476">
    <property type="component" value="Unassembled WGS sequence"/>
</dbReference>
<accession>A0A8S9Z5F1</accession>
<gene>
    <name evidence="1" type="ORF">EG68_04954</name>
</gene>